<evidence type="ECO:0000256" key="1">
    <source>
        <dbReference type="SAM" id="MobiDB-lite"/>
    </source>
</evidence>
<evidence type="ECO:0000313" key="2">
    <source>
        <dbReference type="Proteomes" id="UP000694843"/>
    </source>
</evidence>
<keyword evidence="2" id="KW-1185">Reference proteome</keyword>
<dbReference type="RefSeq" id="XP_018019743.1">
    <property type="nucleotide sequence ID" value="XM_018164254.2"/>
</dbReference>
<dbReference type="GeneID" id="108676198"/>
<dbReference type="AlphaFoldDB" id="A0A8B7P150"/>
<organism evidence="2 3">
    <name type="scientific">Hyalella azteca</name>
    <name type="common">Amphipod</name>
    <dbReference type="NCBI Taxonomy" id="294128"/>
    <lineage>
        <taxon>Eukaryota</taxon>
        <taxon>Metazoa</taxon>
        <taxon>Ecdysozoa</taxon>
        <taxon>Arthropoda</taxon>
        <taxon>Crustacea</taxon>
        <taxon>Multicrustacea</taxon>
        <taxon>Malacostraca</taxon>
        <taxon>Eumalacostraca</taxon>
        <taxon>Peracarida</taxon>
        <taxon>Amphipoda</taxon>
        <taxon>Senticaudata</taxon>
        <taxon>Talitrida</taxon>
        <taxon>Talitroidea</taxon>
        <taxon>Hyalellidae</taxon>
        <taxon>Hyalella</taxon>
    </lineage>
</organism>
<feature type="region of interest" description="Disordered" evidence="1">
    <location>
        <begin position="24"/>
        <end position="66"/>
    </location>
</feature>
<accession>A0A8B7P150</accession>
<dbReference type="GO" id="GO:0045271">
    <property type="term" value="C:respiratory chain complex I"/>
    <property type="evidence" value="ECO:0007669"/>
    <property type="project" value="InterPro"/>
</dbReference>
<name>A0A8B7P150_HYAAZ</name>
<dbReference type="OrthoDB" id="6161911at2759"/>
<dbReference type="KEGG" id="hazt:108676198"/>
<gene>
    <name evidence="3" type="primary">LOC108676198</name>
</gene>
<dbReference type="GO" id="GO:0005739">
    <property type="term" value="C:mitochondrion"/>
    <property type="evidence" value="ECO:0007669"/>
    <property type="project" value="InterPro"/>
</dbReference>
<dbReference type="InterPro" id="IPR026193">
    <property type="entry name" value="NDUFV3"/>
</dbReference>
<feature type="compositionally biased region" description="Low complexity" evidence="1">
    <location>
        <begin position="24"/>
        <end position="40"/>
    </location>
</feature>
<evidence type="ECO:0000313" key="3">
    <source>
        <dbReference type="RefSeq" id="XP_018019743.1"/>
    </source>
</evidence>
<sequence>MQALRLLGGGGRGVTKSVIRCMASSGSKTTAPSKASTASTIPPPYQSPATPNPGDKVVGPGASKSGEYKCSEYYCYNKSSYFDLEAEMVKDRIPQPVADNGKK</sequence>
<dbReference type="Proteomes" id="UP000694843">
    <property type="component" value="Unplaced"/>
</dbReference>
<proteinExistence type="predicted"/>
<reference evidence="3" key="1">
    <citation type="submission" date="2025-08" db="UniProtKB">
        <authorList>
            <consortium name="RefSeq"/>
        </authorList>
    </citation>
    <scope>IDENTIFICATION</scope>
    <source>
        <tissue evidence="3">Whole organism</tissue>
    </source>
</reference>
<dbReference type="Pfam" id="PF15880">
    <property type="entry name" value="NDUFV3"/>
    <property type="match status" value="1"/>
</dbReference>
<protein>
    <submittedName>
        <fullName evidence="3">Uncharacterized protein LOC108676198</fullName>
    </submittedName>
</protein>